<gene>
    <name evidence="1" type="ORF">NCGR_LOCUS20478</name>
</gene>
<comment type="caution">
    <text evidence="1">The sequence shown here is derived from an EMBL/GenBank/DDBJ whole genome shotgun (WGS) entry which is preliminary data.</text>
</comment>
<organism evidence="1 2">
    <name type="scientific">Miscanthus lutarioriparius</name>
    <dbReference type="NCBI Taxonomy" id="422564"/>
    <lineage>
        <taxon>Eukaryota</taxon>
        <taxon>Viridiplantae</taxon>
        <taxon>Streptophyta</taxon>
        <taxon>Embryophyta</taxon>
        <taxon>Tracheophyta</taxon>
        <taxon>Spermatophyta</taxon>
        <taxon>Magnoliopsida</taxon>
        <taxon>Liliopsida</taxon>
        <taxon>Poales</taxon>
        <taxon>Poaceae</taxon>
        <taxon>PACMAD clade</taxon>
        <taxon>Panicoideae</taxon>
        <taxon>Andropogonodae</taxon>
        <taxon>Andropogoneae</taxon>
        <taxon>Saccharinae</taxon>
        <taxon>Miscanthus</taxon>
    </lineage>
</organism>
<dbReference type="Proteomes" id="UP000604825">
    <property type="component" value="Unassembled WGS sequence"/>
</dbReference>
<sequence length="75" mass="8225">MASLHPGSPGLGARPRPMDPQRLFHLVQDGGCLLQLFSKPAGDELWSTCGWRHLASGDGRRRWNPEDLGCKGSKD</sequence>
<dbReference type="AlphaFoldDB" id="A0A811NTX2"/>
<evidence type="ECO:0000313" key="2">
    <source>
        <dbReference type="Proteomes" id="UP000604825"/>
    </source>
</evidence>
<accession>A0A811NTX2</accession>
<keyword evidence="2" id="KW-1185">Reference proteome</keyword>
<proteinExistence type="predicted"/>
<name>A0A811NTX2_9POAL</name>
<reference evidence="1" key="1">
    <citation type="submission" date="2020-10" db="EMBL/GenBank/DDBJ databases">
        <authorList>
            <person name="Han B."/>
            <person name="Lu T."/>
            <person name="Zhao Q."/>
            <person name="Huang X."/>
            <person name="Zhao Y."/>
        </authorList>
    </citation>
    <scope>NUCLEOTIDE SEQUENCE</scope>
</reference>
<dbReference type="EMBL" id="CAJGYO010000005">
    <property type="protein sequence ID" value="CAD6230079.1"/>
    <property type="molecule type" value="Genomic_DNA"/>
</dbReference>
<evidence type="ECO:0000313" key="1">
    <source>
        <dbReference type="EMBL" id="CAD6230079.1"/>
    </source>
</evidence>
<protein>
    <submittedName>
        <fullName evidence="1">Uncharacterized protein</fullName>
    </submittedName>
</protein>